<dbReference type="Pfam" id="PF00561">
    <property type="entry name" value="Abhydrolase_1"/>
    <property type="match status" value="1"/>
</dbReference>
<dbReference type="InterPro" id="IPR029058">
    <property type="entry name" value="AB_hydrolase_fold"/>
</dbReference>
<dbReference type="GO" id="GO:0006633">
    <property type="term" value="P:fatty acid biosynthetic process"/>
    <property type="evidence" value="ECO:0007669"/>
    <property type="project" value="InterPro"/>
</dbReference>
<keyword evidence="9" id="KW-0436">Ligase</keyword>
<dbReference type="InterPro" id="IPR006162">
    <property type="entry name" value="Ppantetheine_attach_site"/>
</dbReference>
<dbReference type="PANTHER" id="PTHR43775:SF37">
    <property type="entry name" value="SI:DKEY-61P9.11"/>
    <property type="match status" value="1"/>
</dbReference>
<dbReference type="Pfam" id="PF08659">
    <property type="entry name" value="KR"/>
    <property type="match status" value="1"/>
</dbReference>
<dbReference type="InterPro" id="IPR036291">
    <property type="entry name" value="NAD(P)-bd_dom_sf"/>
</dbReference>
<dbReference type="InterPro" id="IPR045851">
    <property type="entry name" value="AMP-bd_C_sf"/>
</dbReference>
<comment type="caution">
    <text evidence="9">The sequence shown here is derived from an EMBL/GenBank/DDBJ whole genome shotgun (WGS) entry which is preliminary data.</text>
</comment>
<feature type="domain" description="Ketosynthase family 3 (KS3)" evidence="8">
    <location>
        <begin position="675"/>
        <end position="1081"/>
    </location>
</feature>
<keyword evidence="4" id="KW-0808">Transferase</keyword>
<dbReference type="SUPFAM" id="SSF52151">
    <property type="entry name" value="FabD/lysophospholipase-like"/>
    <property type="match status" value="1"/>
</dbReference>
<dbReference type="Gene3D" id="3.30.70.3290">
    <property type="match status" value="1"/>
</dbReference>
<dbReference type="InterPro" id="IPR036736">
    <property type="entry name" value="ACP-like_sf"/>
</dbReference>
<dbReference type="PROSITE" id="PS52004">
    <property type="entry name" value="KS3_2"/>
    <property type="match status" value="1"/>
</dbReference>
<dbReference type="Gene3D" id="3.30.300.30">
    <property type="match status" value="1"/>
</dbReference>
<dbReference type="InterPro" id="IPR016039">
    <property type="entry name" value="Thiolase-like"/>
</dbReference>
<dbReference type="InterPro" id="IPR000873">
    <property type="entry name" value="AMP-dep_synth/lig_dom"/>
</dbReference>
<dbReference type="PRINTS" id="PR00111">
    <property type="entry name" value="ABHYDROLASE"/>
</dbReference>
<dbReference type="GO" id="GO:0004312">
    <property type="term" value="F:fatty acid synthase activity"/>
    <property type="evidence" value="ECO:0007669"/>
    <property type="project" value="TreeGrafter"/>
</dbReference>
<dbReference type="Pfam" id="PF00501">
    <property type="entry name" value="AMP-binding"/>
    <property type="match status" value="1"/>
</dbReference>
<dbReference type="Gene3D" id="3.40.50.12780">
    <property type="entry name" value="N-terminal domain of ligase-like"/>
    <property type="match status" value="1"/>
</dbReference>
<organism evidence="9 10">
    <name type="scientific">Pannus brasiliensis CCIBt3594</name>
    <dbReference type="NCBI Taxonomy" id="1427578"/>
    <lineage>
        <taxon>Bacteria</taxon>
        <taxon>Bacillati</taxon>
        <taxon>Cyanobacteriota</taxon>
        <taxon>Cyanophyceae</taxon>
        <taxon>Oscillatoriophycideae</taxon>
        <taxon>Chroococcales</taxon>
        <taxon>Microcystaceae</taxon>
        <taxon>Pannus</taxon>
    </lineage>
</organism>
<feature type="domain" description="Carrier" evidence="7">
    <location>
        <begin position="2008"/>
        <end position="2085"/>
    </location>
</feature>
<evidence type="ECO:0000313" key="9">
    <source>
        <dbReference type="EMBL" id="MEG3436744.1"/>
    </source>
</evidence>
<evidence type="ECO:0000256" key="3">
    <source>
        <dbReference type="ARBA" id="ARBA00022553"/>
    </source>
</evidence>
<dbReference type="InterPro" id="IPR009081">
    <property type="entry name" value="PP-bd_ACP"/>
</dbReference>
<dbReference type="InterPro" id="IPR014030">
    <property type="entry name" value="Ketoacyl_synth_N"/>
</dbReference>
<dbReference type="Pfam" id="PF23024">
    <property type="entry name" value="AMP-dom_DIP2-like"/>
    <property type="match status" value="1"/>
</dbReference>
<protein>
    <submittedName>
        <fullName evidence="9">Hybrid fatty acyl-AMP ligase/type I polyketide synthase</fullName>
        <ecNumber evidence="9">6.2.1.-</ecNumber>
        <ecNumber evidence="9">6.4.-.-</ecNumber>
    </submittedName>
</protein>
<dbReference type="FunFam" id="3.40.366.10:FF:000002">
    <property type="entry name" value="Probable polyketide synthase 2"/>
    <property type="match status" value="1"/>
</dbReference>
<dbReference type="CDD" id="cd05931">
    <property type="entry name" value="FAAL"/>
    <property type="match status" value="1"/>
</dbReference>
<dbReference type="InterPro" id="IPR040097">
    <property type="entry name" value="FAAL/FAAC"/>
</dbReference>
<keyword evidence="10" id="KW-1185">Reference proteome</keyword>
<sequence>MNRKFSNFVELLQYRSLEQPSQPVFTFLADGEIESASLTYAELDRHARAIAARLQLLQVAGERALLLYPPGLDFIAAFLGCLYAGVIPVPAYPPRANRSLERLQAIVADADAKLALTTDSLVESIAGKLTLSLSRESLRCITTDTLPLTLADDWREYRPDGDRLAFLQYTSGSTGVPKGVMVSHANLIHNSGAINRCFGDTPESIGVSWLPPYHDMGLIGGILQPVYVGARMVLMPPVAFLQRPYRWLKAISDYQATTSGAPNFAYDLCVSQIDAEQRETLDLSRWTLAFTGAEPVRSKTLLNFAETFAPNGFKPESFYPCYGMAETTLIVSGGIKENPPVMASFDSRGIEENRVIPATGEESVTFVGCGRAIEGTLKVVDPDTLEIRPENEIGEIWVKSPSVAMGYWNRSTLTEAMFNARAGNEGPFLRTGDLGFLQDGELFITGRLKDLIIIRGRNHYPQDIELTVESSHPAIREGCGAAFAVEIDGEERLIIAYEVKRSYLRKLDTEEVARAVRVAVLQNHELLPYRVVLLKTGSIPKTSSGKIQRHACKAEYLEGSLHSIGEDRGVTVSEPVPVAVERENRQQGSIESWLRENIARRLGISPRSIDPREPLASYGLDSLSVIRLSAELEDWLGRKLSPTLAYDYPTIEALSAYLSGEETVNAVEPTIPAGEQSIAIVGIGCRFPDADNPGEFWRLLAGGMDAVAESNGRWVQKGYGGFLTDIDRFDADFFGISRREAIEIDPQQRLLLEVTYSALENGGINPETLAGSQTGVFIGISSSDYSQIRLQKALETNPYIGTGNAHSIAANRLSYWFDLRGPSLAIDTACSSSLVAVHLAARSLQSGECERAIVGGVNLLLSEELTETFTKAGMMAADGRCKTFDAAADGYVRGEGCGVVILKRLSSAERDGDPILAVIRGTAINQDGRSNGLTAPNGLAQQSVIRQALRNAGVEPSAISYVETHGTGTALGDPIEVNSLKAVLSVDRDRPLMLGSLKTNIGHLEAAAGIAGLIKVVLSLQNEQIPPHLHLKTINPHIDLQDSSIEIPTRLQSWDTAENPRIAGVSSFGFGGTNAHVIVEGRRQEAEGRRQEIGEDRPLHILTLSAKNETAFGELVTAYKNYLTNNLTRELADIAFTANTGRSSFSRRLAVIAGDSRDLLTKLNEISEYKTVDPELDKRVAFLFTGQGSQYAGMGRELYRTQPTFREAIDHCATILQSELEIPLVEVLFDRSDCIHETLYTQPTIFAIEYALARLWMSWGIVPSVVMGHSVGEYVAATIAGVFSVEDGLKLITRRARLMQSLPRTGEMVAVFATEGVIRKAVEAYRDSVSIAAFNGQHLVISGETEALDKILDFCKDKTVKTKKLKVSHAFHSPLMRPIEEDFRKFAGEVSYQAPKIDLISNVTGKIIGEEIANPEYWVNHILAPVRFSDSIETLQGQRYRIFLEIGAKPILSGMGKAISESGYWLTGLREDSDDWTQILDSLAKLYGLGVSIDWRGFDRDYPRTRLAGLPTYPFQRQRYWFTEESHRDWLYGEIWEKETFIPSSRPESIYLVFAGTDSLSEELENRLPGSYFVYAGDSYRKLERGWIINPASKDDYRRLFSDINSLDGILYLWGLENSPIETADFGCRGVLYLLQSLVATAITARLWIVTRGVQKVIESDRVTNPVAATLWGMGKSIALEYTEYWGGIIDLDENRSEEVNFLLSRIANPDAEKQIAFRGGQSYTPRIQRVQQKAIQSKIDYSRGTYLITGGFGQLGLETAGWLASRGVTSLVLLGRKDPPEATRETLETLRQRGITVTVARGDVANREDLQTVLDNVRNNLPPLKGIFHLAGVLDDGLLQGLNWLQFERVFRPKVLGTWNLHELTREMNLDSFVMFSSAASLLGSPGQGNYAAANAFLDSIAYYRHSLGLPALTVNWGTLDGGMAARTRIAVKGLNPLPVAESLKLIDEIPENTARIGIIDIDWDAVRQQFPELVNSPYFARILAPEVKKSQEIGVFDRILQLPDGEREGYILHYLRSAIARVIGLPTEKINAEDSLLDLGMDSLMVMEAINRLKTDLQLMLYPREIYQHPKIGNLAKYLAGEFARTHRGGESIPVPETPLSVGNYQISAGNFQVEKKLPPIAFILSSPRSGSTLLRVMLAGHPDLASPPELHLLPFDTMGQREQDLSLSHLGEGLQRAIMDLKGVDSETGQAILDEWKRQDLSIPEIYANLQTFAGSRLLIDKSPTYAFHRETLDRAETIFDNAKYIHLVRHPHAVIDSFCRLRMDKLVGNGTEDPYQLAELIWARGNQNILDFLAGIDPERHHLIVYEELVTNPEPVTRRLCEFLGIPFHESLLTPYEGQRMTDGVHRQSLSVGDPNFLKRKTIDAKLAESWKEIQLPRPLGEFSRQVASIFDYSLPEEKPVETPSLAEMEETYINVRGLNLCLCNWGEKAGKILFCLHGILEQGATWHEVAIRLARQGYRVIAPDLRGHGKSDHITQGGSYHLLDFLGDIDAIVSQIAEEPITLIGHSFGSVLAAIYASIRPWKVEKLVLVETVIPAEMRASETVNQLTTHLDYLASPPEHPVFPDIATVAGRMRQSAPNLSESLALELAERNTEPCKGGVRWRWANRLRTRAGIEFNGIDKNRYLCILKEIRSSIALIYGDKSQFNRPEDLAEQQSAMPTATRAVVAGGHNLPLENPEEVARIIRQFAG</sequence>
<dbReference type="Gene3D" id="3.40.50.1820">
    <property type="entry name" value="alpha/beta hydrolase"/>
    <property type="match status" value="1"/>
</dbReference>
<dbReference type="PRINTS" id="PR00412">
    <property type="entry name" value="EPOXHYDRLASE"/>
</dbReference>
<dbReference type="SUPFAM" id="SSF56801">
    <property type="entry name" value="Acetyl-CoA synthetase-like"/>
    <property type="match status" value="1"/>
</dbReference>
<dbReference type="InterPro" id="IPR016036">
    <property type="entry name" value="Malonyl_transacylase_ACP-bd"/>
</dbReference>
<dbReference type="InterPro" id="IPR020845">
    <property type="entry name" value="AMP-binding_CS"/>
</dbReference>
<accession>A0AAW9QNN9</accession>
<keyword evidence="6" id="KW-0443">Lipid metabolism</keyword>
<dbReference type="InterPro" id="IPR027417">
    <property type="entry name" value="P-loop_NTPase"/>
</dbReference>
<evidence type="ECO:0000259" key="7">
    <source>
        <dbReference type="PROSITE" id="PS50075"/>
    </source>
</evidence>
<dbReference type="GO" id="GO:0031177">
    <property type="term" value="F:phosphopantetheine binding"/>
    <property type="evidence" value="ECO:0007669"/>
    <property type="project" value="InterPro"/>
</dbReference>
<dbReference type="InterPro" id="IPR057326">
    <property type="entry name" value="KR_dom"/>
</dbReference>
<evidence type="ECO:0000256" key="4">
    <source>
        <dbReference type="ARBA" id="ARBA00022679"/>
    </source>
</evidence>
<dbReference type="PROSITE" id="PS00606">
    <property type="entry name" value="KS3_1"/>
    <property type="match status" value="1"/>
</dbReference>
<dbReference type="SMART" id="SM00823">
    <property type="entry name" value="PKS_PP"/>
    <property type="match status" value="2"/>
</dbReference>
<dbReference type="Gene3D" id="3.40.366.10">
    <property type="entry name" value="Malonyl-Coenzyme A Acyl Carrier Protein, domain 2"/>
    <property type="match status" value="1"/>
</dbReference>
<feature type="domain" description="Carrier" evidence="7">
    <location>
        <begin position="585"/>
        <end position="662"/>
    </location>
</feature>
<dbReference type="InterPro" id="IPR042099">
    <property type="entry name" value="ANL_N_sf"/>
</dbReference>
<dbReference type="SUPFAM" id="SSF53474">
    <property type="entry name" value="alpha/beta-Hydrolases"/>
    <property type="match status" value="1"/>
</dbReference>
<dbReference type="InterPro" id="IPR001227">
    <property type="entry name" value="Ac_transferase_dom_sf"/>
</dbReference>
<dbReference type="InterPro" id="IPR020806">
    <property type="entry name" value="PKS_PP-bd"/>
</dbReference>
<dbReference type="GO" id="GO:0004315">
    <property type="term" value="F:3-oxoacyl-[acyl-carrier-protein] synthase activity"/>
    <property type="evidence" value="ECO:0007669"/>
    <property type="project" value="InterPro"/>
</dbReference>
<dbReference type="PANTHER" id="PTHR43775">
    <property type="entry name" value="FATTY ACID SYNTHASE"/>
    <property type="match status" value="1"/>
</dbReference>
<keyword evidence="2" id="KW-0596">Phosphopantetheine</keyword>
<keyword evidence="5" id="KW-0276">Fatty acid metabolism</keyword>
<evidence type="ECO:0000256" key="1">
    <source>
        <dbReference type="ARBA" id="ARBA00006432"/>
    </source>
</evidence>
<dbReference type="SUPFAM" id="SSF52540">
    <property type="entry name" value="P-loop containing nucleoside triphosphate hydrolases"/>
    <property type="match status" value="1"/>
</dbReference>
<dbReference type="PROSITE" id="PS50075">
    <property type="entry name" value="CARRIER"/>
    <property type="match status" value="2"/>
</dbReference>
<dbReference type="Gene3D" id="3.40.50.300">
    <property type="entry name" value="P-loop containing nucleotide triphosphate hydrolases"/>
    <property type="match status" value="1"/>
</dbReference>
<dbReference type="SMART" id="SM00825">
    <property type="entry name" value="PKS_KS"/>
    <property type="match status" value="1"/>
</dbReference>
<dbReference type="SMART" id="SM00822">
    <property type="entry name" value="PKS_KR"/>
    <property type="match status" value="1"/>
</dbReference>
<dbReference type="EC" id="6.4.-.-" evidence="9"/>
<name>A0AAW9QNN9_9CHRO</name>
<dbReference type="InterPro" id="IPR018201">
    <property type="entry name" value="Ketoacyl_synth_AS"/>
</dbReference>
<dbReference type="Pfam" id="PF22621">
    <property type="entry name" value="CurL-like_PKS_C"/>
    <property type="match status" value="1"/>
</dbReference>
<dbReference type="InterPro" id="IPR013968">
    <property type="entry name" value="PKS_KR"/>
</dbReference>
<evidence type="ECO:0000256" key="6">
    <source>
        <dbReference type="ARBA" id="ARBA00023098"/>
    </source>
</evidence>
<dbReference type="SUPFAM" id="SSF55048">
    <property type="entry name" value="Probable ACP-binding domain of malonyl-CoA ACP transacylase"/>
    <property type="match status" value="1"/>
</dbReference>
<dbReference type="SUPFAM" id="SSF53901">
    <property type="entry name" value="Thiolase-like"/>
    <property type="match status" value="1"/>
</dbReference>
<dbReference type="Pfam" id="PF13469">
    <property type="entry name" value="Sulfotransfer_3"/>
    <property type="match status" value="1"/>
</dbReference>
<dbReference type="EMBL" id="JBAFSM010000009">
    <property type="protein sequence ID" value="MEG3436744.1"/>
    <property type="molecule type" value="Genomic_DNA"/>
</dbReference>
<dbReference type="Pfam" id="PF00550">
    <property type="entry name" value="PP-binding"/>
    <property type="match status" value="2"/>
</dbReference>
<evidence type="ECO:0000256" key="5">
    <source>
        <dbReference type="ARBA" id="ARBA00022832"/>
    </source>
</evidence>
<dbReference type="CDD" id="cd08955">
    <property type="entry name" value="KR_2_FAS_SDR_x"/>
    <property type="match status" value="1"/>
</dbReference>
<dbReference type="SMART" id="SM00827">
    <property type="entry name" value="PKS_AT"/>
    <property type="match status" value="1"/>
</dbReference>
<keyword evidence="3" id="KW-0597">Phosphoprotein</keyword>
<evidence type="ECO:0000313" key="10">
    <source>
        <dbReference type="Proteomes" id="UP001328733"/>
    </source>
</evidence>
<dbReference type="CDD" id="cd00833">
    <property type="entry name" value="PKS"/>
    <property type="match status" value="1"/>
</dbReference>
<evidence type="ECO:0000259" key="8">
    <source>
        <dbReference type="PROSITE" id="PS52004"/>
    </source>
</evidence>
<dbReference type="Gene3D" id="3.40.47.10">
    <property type="match status" value="1"/>
</dbReference>
<dbReference type="SUPFAM" id="SSF51735">
    <property type="entry name" value="NAD(P)-binding Rossmann-fold domains"/>
    <property type="match status" value="2"/>
</dbReference>
<dbReference type="InterPro" id="IPR016035">
    <property type="entry name" value="Acyl_Trfase/lysoPLipase"/>
</dbReference>
<dbReference type="PROSITE" id="PS00455">
    <property type="entry name" value="AMP_BINDING"/>
    <property type="match status" value="1"/>
</dbReference>
<dbReference type="EC" id="6.2.1.-" evidence="9"/>
<dbReference type="InterPro" id="IPR014043">
    <property type="entry name" value="Acyl_transferase_dom"/>
</dbReference>
<proteinExistence type="inferred from homology"/>
<dbReference type="SMART" id="SM01294">
    <property type="entry name" value="PKS_PP_betabranch"/>
    <property type="match status" value="2"/>
</dbReference>
<dbReference type="InterPro" id="IPR000073">
    <property type="entry name" value="AB_hydrolase_1"/>
</dbReference>
<dbReference type="InterPro" id="IPR000639">
    <property type="entry name" value="Epox_hydrolase-like"/>
</dbReference>
<dbReference type="GO" id="GO:0071766">
    <property type="term" value="P:Actinobacterium-type cell wall biogenesis"/>
    <property type="evidence" value="ECO:0007669"/>
    <property type="project" value="UniProtKB-ARBA"/>
</dbReference>
<dbReference type="GO" id="GO:0016874">
    <property type="term" value="F:ligase activity"/>
    <property type="evidence" value="ECO:0007669"/>
    <property type="project" value="UniProtKB-KW"/>
</dbReference>
<dbReference type="PROSITE" id="PS00012">
    <property type="entry name" value="PHOSPHOPANTETHEINE"/>
    <property type="match status" value="2"/>
</dbReference>
<dbReference type="FunFam" id="3.40.47.10:FF:000019">
    <property type="entry name" value="Polyketide synthase type I"/>
    <property type="match status" value="1"/>
</dbReference>
<dbReference type="Pfam" id="PF00109">
    <property type="entry name" value="ketoacyl-synt"/>
    <property type="match status" value="1"/>
</dbReference>
<evidence type="ECO:0000256" key="2">
    <source>
        <dbReference type="ARBA" id="ARBA00022450"/>
    </source>
</evidence>
<dbReference type="Pfam" id="PF02801">
    <property type="entry name" value="Ketoacyl-synt_C"/>
    <property type="match status" value="1"/>
</dbReference>
<gene>
    <name evidence="9" type="ORF">V0288_06395</name>
</gene>
<dbReference type="Proteomes" id="UP001328733">
    <property type="component" value="Unassembled WGS sequence"/>
</dbReference>
<dbReference type="Gene3D" id="1.10.1200.10">
    <property type="entry name" value="ACP-like"/>
    <property type="match status" value="2"/>
</dbReference>
<dbReference type="InterPro" id="IPR020841">
    <property type="entry name" value="PKS_Beta-ketoAc_synthase_dom"/>
</dbReference>
<dbReference type="Pfam" id="PF00698">
    <property type="entry name" value="Acyl_transf_1"/>
    <property type="match status" value="1"/>
</dbReference>
<comment type="similarity">
    <text evidence="1">Belongs to the ATP-dependent AMP-binding enzyme family.</text>
</comment>
<dbReference type="InterPro" id="IPR014031">
    <property type="entry name" value="Ketoacyl_synth_C"/>
</dbReference>
<dbReference type="InterPro" id="IPR025110">
    <property type="entry name" value="AMP-bd_C"/>
</dbReference>
<dbReference type="FunFam" id="3.40.50.12780:FF:000013">
    <property type="entry name" value="Long-chain-fatty-acid--AMP ligase FadD32"/>
    <property type="match status" value="1"/>
</dbReference>
<dbReference type="InterPro" id="IPR050091">
    <property type="entry name" value="PKS_NRPS_Biosynth_Enz"/>
</dbReference>
<dbReference type="SUPFAM" id="SSF47336">
    <property type="entry name" value="ACP-like"/>
    <property type="match status" value="2"/>
</dbReference>
<dbReference type="Gene3D" id="3.40.50.720">
    <property type="entry name" value="NAD(P)-binding Rossmann-like Domain"/>
    <property type="match status" value="1"/>
</dbReference>
<reference evidence="9 10" key="1">
    <citation type="submission" date="2024-01" db="EMBL/GenBank/DDBJ databases">
        <title>Genomic insights into the taxonomy and metabolism of the cyanobacterium Pannus brasiliensis CCIBt3594.</title>
        <authorList>
            <person name="Machado M."/>
            <person name="Botero N.B."/>
            <person name="Andreote A.P.D."/>
            <person name="Feitosa A.M.T."/>
            <person name="Popin R."/>
            <person name="Sivonen K."/>
            <person name="Fiore M.F."/>
        </authorList>
    </citation>
    <scope>NUCLEOTIDE SEQUENCE [LARGE SCALE GENOMIC DNA]</scope>
    <source>
        <strain evidence="9 10">CCIBt3594</strain>
    </source>
</reference>
<dbReference type="RefSeq" id="WP_332864208.1">
    <property type="nucleotide sequence ID" value="NZ_JBAFSM010000009.1"/>
</dbReference>